<dbReference type="InterPro" id="IPR015919">
    <property type="entry name" value="Cadherin-like_sf"/>
</dbReference>
<reference evidence="15" key="1">
    <citation type="submission" date="2021-04" db="EMBL/GenBank/DDBJ databases">
        <authorList>
            <consortium name="Molecular Ecology Group"/>
        </authorList>
    </citation>
    <scope>NUCLEOTIDE SEQUENCE</scope>
</reference>
<dbReference type="SMART" id="SM00112">
    <property type="entry name" value="CA"/>
    <property type="match status" value="7"/>
</dbReference>
<dbReference type="FunFam" id="2.60.40.60:FF:000005">
    <property type="entry name" value="Protocadherin 9"/>
    <property type="match status" value="1"/>
</dbReference>
<dbReference type="FunFam" id="2.60.40.60:FF:000116">
    <property type="entry name" value="Dachsous cadherin-related 2"/>
    <property type="match status" value="1"/>
</dbReference>
<feature type="region of interest" description="Disordered" evidence="12">
    <location>
        <begin position="866"/>
        <end position="886"/>
    </location>
</feature>
<comment type="subcellular location">
    <subcellularLocation>
        <location evidence="1">Cell membrane</location>
        <topology evidence="1">Single-pass type I membrane protein</topology>
    </subcellularLocation>
</comment>
<dbReference type="PROSITE" id="PS00232">
    <property type="entry name" value="CADHERIN_1"/>
    <property type="match status" value="4"/>
</dbReference>
<keyword evidence="5" id="KW-0677">Repeat</keyword>
<evidence type="ECO:0000256" key="1">
    <source>
        <dbReference type="ARBA" id="ARBA00004251"/>
    </source>
</evidence>
<evidence type="ECO:0000313" key="16">
    <source>
        <dbReference type="Proteomes" id="UP000678393"/>
    </source>
</evidence>
<name>A0A8S3YSP6_9EUPU</name>
<keyword evidence="3 13" id="KW-0812">Transmembrane</keyword>
<proteinExistence type="predicted"/>
<dbReference type="PRINTS" id="PR00205">
    <property type="entry name" value="CADHERIN"/>
</dbReference>
<keyword evidence="16" id="KW-1185">Reference proteome</keyword>
<feature type="domain" description="Cadherin" evidence="14">
    <location>
        <begin position="2"/>
        <end position="86"/>
    </location>
</feature>
<evidence type="ECO:0000256" key="5">
    <source>
        <dbReference type="ARBA" id="ARBA00022737"/>
    </source>
</evidence>
<keyword evidence="9 13" id="KW-0472">Membrane</keyword>
<dbReference type="InterPro" id="IPR020894">
    <property type="entry name" value="Cadherin_CS"/>
</dbReference>
<evidence type="ECO:0000256" key="4">
    <source>
        <dbReference type="ARBA" id="ARBA00022729"/>
    </source>
</evidence>
<dbReference type="EMBL" id="CAJHNH020000376">
    <property type="protein sequence ID" value="CAG5117266.1"/>
    <property type="molecule type" value="Genomic_DNA"/>
</dbReference>
<gene>
    <name evidence="15" type="ORF">CUNI_LOCUS2824</name>
</gene>
<protein>
    <recommendedName>
        <fullName evidence="14">Cadherin domain-containing protein</fullName>
    </recommendedName>
</protein>
<accession>A0A8S3YSP6</accession>
<feature type="domain" description="Cadherin" evidence="14">
    <location>
        <begin position="88"/>
        <end position="198"/>
    </location>
</feature>
<dbReference type="Gene3D" id="2.60.40.60">
    <property type="entry name" value="Cadherins"/>
    <property type="match status" value="7"/>
</dbReference>
<dbReference type="CDD" id="cd11304">
    <property type="entry name" value="Cadherin_repeat"/>
    <property type="match status" value="7"/>
</dbReference>
<keyword evidence="7" id="KW-0130">Cell adhesion</keyword>
<dbReference type="PANTHER" id="PTHR24026">
    <property type="entry name" value="FAT ATYPICAL CADHERIN-RELATED"/>
    <property type="match status" value="1"/>
</dbReference>
<feature type="region of interest" description="Disordered" evidence="12">
    <location>
        <begin position="914"/>
        <end position="966"/>
    </location>
</feature>
<feature type="domain" description="Cadherin" evidence="14">
    <location>
        <begin position="417"/>
        <end position="519"/>
    </location>
</feature>
<dbReference type="Pfam" id="PF08266">
    <property type="entry name" value="Cadherin_2"/>
    <property type="match status" value="1"/>
</dbReference>
<dbReference type="AlphaFoldDB" id="A0A8S3YSP6"/>
<dbReference type="Proteomes" id="UP000678393">
    <property type="component" value="Unassembled WGS sequence"/>
</dbReference>
<feature type="domain" description="Cadherin" evidence="14">
    <location>
        <begin position="520"/>
        <end position="625"/>
    </location>
</feature>
<feature type="transmembrane region" description="Helical" evidence="13">
    <location>
        <begin position="740"/>
        <end position="764"/>
    </location>
</feature>
<evidence type="ECO:0000256" key="3">
    <source>
        <dbReference type="ARBA" id="ARBA00022692"/>
    </source>
</evidence>
<evidence type="ECO:0000259" key="14">
    <source>
        <dbReference type="PROSITE" id="PS50268"/>
    </source>
</evidence>
<dbReference type="GO" id="GO:0005509">
    <property type="term" value="F:calcium ion binding"/>
    <property type="evidence" value="ECO:0007669"/>
    <property type="project" value="UniProtKB-UniRule"/>
</dbReference>
<dbReference type="InterPro" id="IPR002126">
    <property type="entry name" value="Cadherin-like_dom"/>
</dbReference>
<feature type="compositionally biased region" description="Polar residues" evidence="12">
    <location>
        <begin position="914"/>
        <end position="929"/>
    </location>
</feature>
<dbReference type="FunFam" id="2.60.40.60:FF:000092">
    <property type="entry name" value="Protocadherin 8"/>
    <property type="match status" value="2"/>
</dbReference>
<keyword evidence="4" id="KW-0732">Signal</keyword>
<evidence type="ECO:0000256" key="13">
    <source>
        <dbReference type="SAM" id="Phobius"/>
    </source>
</evidence>
<keyword evidence="2" id="KW-1003">Cell membrane</keyword>
<dbReference type="Pfam" id="PF00028">
    <property type="entry name" value="Cadherin"/>
    <property type="match status" value="6"/>
</dbReference>
<evidence type="ECO:0000256" key="6">
    <source>
        <dbReference type="ARBA" id="ARBA00022837"/>
    </source>
</evidence>
<keyword evidence="8 13" id="KW-1133">Transmembrane helix</keyword>
<evidence type="ECO:0000256" key="11">
    <source>
        <dbReference type="PROSITE-ProRule" id="PRU00043"/>
    </source>
</evidence>
<dbReference type="OrthoDB" id="6252479at2759"/>
<organism evidence="15 16">
    <name type="scientific">Candidula unifasciata</name>
    <dbReference type="NCBI Taxonomy" id="100452"/>
    <lineage>
        <taxon>Eukaryota</taxon>
        <taxon>Metazoa</taxon>
        <taxon>Spiralia</taxon>
        <taxon>Lophotrochozoa</taxon>
        <taxon>Mollusca</taxon>
        <taxon>Gastropoda</taxon>
        <taxon>Heterobranchia</taxon>
        <taxon>Euthyneura</taxon>
        <taxon>Panpulmonata</taxon>
        <taxon>Eupulmonata</taxon>
        <taxon>Stylommatophora</taxon>
        <taxon>Helicina</taxon>
        <taxon>Helicoidea</taxon>
        <taxon>Geomitridae</taxon>
        <taxon>Candidula</taxon>
    </lineage>
</organism>
<dbReference type="SUPFAM" id="SSF49313">
    <property type="entry name" value="Cadherin-like"/>
    <property type="match status" value="7"/>
</dbReference>
<sequence length="991" mass="108840">MDVDKARSDLRFSILPDGNDNSNLFKIDAVSGNITFSKRVDRESVCQLSRVCEFSFGVAVSGGNNFFRRIPVKVAILDLNDNNPVFPDPATVEIRISEDAPENFTHPLPVASDADSSVEFGISSYTIEPPSDTFRLDISRNFLGVSQVSLVVSQKLDREVTDNYQLVIVAKDGGQPSRSATLNVNVIVGDVNDNRPQFVQKTYNVEVTEDATLGDNIITVSASDDDIGDNGKVVYSLSSLGSGNAGKIVDKININTSTGEVTLVQTLVNGEYRFWVDAHDLGSPRRYDQTLVSLTVLDTMNNQPTVRMNPVQKDNLPFGWLLEGLEINTVVAVVSVDDPDSGNNGEVTCQSQNSNFLLESLESRRYKLMIGRTLDREVKTTYMATVTCRDQGNPSLSSTASMLITLVDVNDNSPRFPQESYLYNIVENNMKGDTVAIITASDKDDGQNAVVEYKLVNDGGNFSISPSTGIITANIRFDRERVAQYTFHVVAVDHGQPSLSGTTTVTVNILDLNDNDPIFSLQEYNFRLYENKKPGSLVGNISVTDPDLGVEGTVSLSLKPADDKDGVPFAIDHQGKILTLQKFDREHKNMYSFVVVATDNGFPKRSSSVRVSIDILDINDNAPVFVFPSERNYSTTVNMPVQKDAVILHVDVYDPDDNRNGLVTHSIVDNNASQLFTIETLSGHLVARTNLNNPNMAGTYYITINATDQGSPPLWQTRTLHLTLLSDSTSSGEVIADQNLLIVACIVCFTVIISGVVLVAICLVRSQDRRKKIHYHASVCRELAVDCDTGLTSQCGQQYSVEGSDTSRHGQDDFNSTASTETGTGAICLQSGIDTSRTVKMKTSRLRANSCSVRFDPCVTDIYDQRHPLRSQPNAPPIRGRSSSVPCSALPQHQPYTGELKKHRIQHTPVIHQQTFGQSQLTHSYQPNSDKGARSHYPNKRPILPSLSSLGDSCNEDSDLNTTTSGSYSVISDKTFHTQGPERTQLRDWQV</sequence>
<evidence type="ECO:0000256" key="10">
    <source>
        <dbReference type="ARBA" id="ARBA00023180"/>
    </source>
</evidence>
<dbReference type="PANTHER" id="PTHR24026:SF133">
    <property type="entry name" value="CADHERIN-RELATED FAMILY MEMBER 2"/>
    <property type="match status" value="1"/>
</dbReference>
<evidence type="ECO:0000313" key="15">
    <source>
        <dbReference type="EMBL" id="CAG5117266.1"/>
    </source>
</evidence>
<comment type="caution">
    <text evidence="15">The sequence shown here is derived from an EMBL/GenBank/DDBJ whole genome shotgun (WGS) entry which is preliminary data.</text>
</comment>
<keyword evidence="10" id="KW-0325">Glycoprotein</keyword>
<dbReference type="PROSITE" id="PS50268">
    <property type="entry name" value="CADHERIN_2"/>
    <property type="match status" value="6"/>
</dbReference>
<dbReference type="GO" id="GO:0007156">
    <property type="term" value="P:homophilic cell adhesion via plasma membrane adhesion molecules"/>
    <property type="evidence" value="ECO:0007669"/>
    <property type="project" value="InterPro"/>
</dbReference>
<evidence type="ECO:0000256" key="8">
    <source>
        <dbReference type="ARBA" id="ARBA00022989"/>
    </source>
</evidence>
<keyword evidence="6 11" id="KW-0106">Calcium</keyword>
<dbReference type="GO" id="GO:0005886">
    <property type="term" value="C:plasma membrane"/>
    <property type="evidence" value="ECO:0007669"/>
    <property type="project" value="UniProtKB-SubCell"/>
</dbReference>
<dbReference type="InterPro" id="IPR013164">
    <property type="entry name" value="Cadherin_N"/>
</dbReference>
<evidence type="ECO:0000256" key="2">
    <source>
        <dbReference type="ARBA" id="ARBA00022475"/>
    </source>
</evidence>
<evidence type="ECO:0000256" key="9">
    <source>
        <dbReference type="ARBA" id="ARBA00023136"/>
    </source>
</evidence>
<feature type="domain" description="Cadherin" evidence="14">
    <location>
        <begin position="199"/>
        <end position="416"/>
    </location>
</feature>
<feature type="domain" description="Cadherin" evidence="14">
    <location>
        <begin position="629"/>
        <end position="735"/>
    </location>
</feature>
<dbReference type="FunFam" id="2.60.40.60:FF:000007">
    <property type="entry name" value="Protocadherin alpha 2"/>
    <property type="match status" value="1"/>
</dbReference>
<evidence type="ECO:0000256" key="7">
    <source>
        <dbReference type="ARBA" id="ARBA00022889"/>
    </source>
</evidence>
<evidence type="ECO:0000256" key="12">
    <source>
        <dbReference type="SAM" id="MobiDB-lite"/>
    </source>
</evidence>